<dbReference type="NCBIfam" id="TIGR02282">
    <property type="entry name" value="MltB"/>
    <property type="match status" value="1"/>
</dbReference>
<feature type="active site" evidence="1">
    <location>
        <position position="117"/>
    </location>
</feature>
<protein>
    <submittedName>
        <fullName evidence="3">Predicted membrane-bound lytic transglycosylase</fullName>
    </submittedName>
</protein>
<evidence type="ECO:0000313" key="3">
    <source>
        <dbReference type="EMBL" id="AAY82601.1"/>
    </source>
</evidence>
<evidence type="ECO:0000256" key="1">
    <source>
        <dbReference type="PIRSR" id="PIRSR611757-1"/>
    </source>
</evidence>
<name>Q4PKA4_9BACT</name>
<reference evidence="3" key="1">
    <citation type="journal article" date="2005" name="PLoS Biol.">
        <title>New insights into metabolic properties of marine bacteria encoding proteorhodopsins.</title>
        <authorList>
            <person name="Sabehi G."/>
            <person name="Loy A."/>
            <person name="Jung K.H."/>
            <person name="Partha R."/>
            <person name="Spudich J.L."/>
            <person name="Isaacson T."/>
            <person name="Hirschberg J."/>
            <person name="Wagner M."/>
            <person name="Beja O."/>
        </authorList>
    </citation>
    <scope>NUCLEOTIDE SEQUENCE</scope>
</reference>
<dbReference type="PANTHER" id="PTHR30163:SF9">
    <property type="entry name" value="MEMBRANE-BOUND LYTIC MUREIN TRANSGLYCOSYLASE B"/>
    <property type="match status" value="1"/>
</dbReference>
<dbReference type="PANTHER" id="PTHR30163">
    <property type="entry name" value="MEMBRANE-BOUND LYTIC MUREIN TRANSGLYCOSYLASE B"/>
    <property type="match status" value="1"/>
</dbReference>
<feature type="domain" description="Transglycosylase SLT" evidence="2">
    <location>
        <begin position="22"/>
        <end position="290"/>
    </location>
</feature>
<dbReference type="Gene3D" id="1.10.530.10">
    <property type="match status" value="1"/>
</dbReference>
<proteinExistence type="predicted"/>
<dbReference type="InterPro" id="IPR043426">
    <property type="entry name" value="MltB-like"/>
</dbReference>
<dbReference type="FunFam" id="1.10.8.350:FF:000001">
    <property type="entry name" value="Lytic murein transglycosylase B"/>
    <property type="match status" value="1"/>
</dbReference>
<dbReference type="GO" id="GO:0009253">
    <property type="term" value="P:peptidoglycan catabolic process"/>
    <property type="evidence" value="ECO:0007669"/>
    <property type="project" value="TreeGrafter"/>
</dbReference>
<dbReference type="Pfam" id="PF13406">
    <property type="entry name" value="SLT_2"/>
    <property type="match status" value="1"/>
</dbReference>
<sequence length="294" mass="33961">MKYILPILFFHLAIFADYSSHPDAQGVIDELVINHGFDESYVIDILKDAKRRDEMLRSVANPAEKTKTWDEYKEIFLTSKRIREGKKFQDSYLKTLEKAEKEFGVPKEVIVAIFAIETNFGGNKGSHRVIDSLATLGFDDPRRSKFFRSQLIEFFLLARENNMNILEVKGSYAGAMGLPQFIAESYRKDAIDYDGDGYIDLFNSVEDSIGSIANYLVNRGWKREGSIVVQSFPNNVRKYYKPHPSLTHFIPLKFVEKGKELHFMGDDNFRAIARYNISDVYAMAVYYLSEEYKK</sequence>
<dbReference type="CDD" id="cd13399">
    <property type="entry name" value="Slt35-like"/>
    <property type="match status" value="1"/>
</dbReference>
<dbReference type="Gene3D" id="1.10.8.350">
    <property type="entry name" value="Bacterial muramidase"/>
    <property type="match status" value="2"/>
</dbReference>
<dbReference type="GO" id="GO:0008933">
    <property type="term" value="F:peptidoglycan lytic transglycosylase activity"/>
    <property type="evidence" value="ECO:0007669"/>
    <property type="project" value="TreeGrafter"/>
</dbReference>
<dbReference type="InterPro" id="IPR011757">
    <property type="entry name" value="Lytic_transglycosylase_MltB"/>
</dbReference>
<dbReference type="EMBL" id="DQ077553">
    <property type="protein sequence ID" value="AAY82601.1"/>
    <property type="molecule type" value="Genomic_DNA"/>
</dbReference>
<dbReference type="InterPro" id="IPR031304">
    <property type="entry name" value="SLT_2"/>
</dbReference>
<dbReference type="AlphaFoldDB" id="Q4PKA4"/>
<dbReference type="InterPro" id="IPR023346">
    <property type="entry name" value="Lysozyme-like_dom_sf"/>
</dbReference>
<dbReference type="SUPFAM" id="SSF53955">
    <property type="entry name" value="Lysozyme-like"/>
    <property type="match status" value="1"/>
</dbReference>
<accession>Q4PKA4</accession>
<organism evidence="3">
    <name type="scientific">uncultured bacterium MedeBAC35C06</name>
    <dbReference type="NCBI Taxonomy" id="332273"/>
    <lineage>
        <taxon>Bacteria</taxon>
        <taxon>environmental samples</taxon>
    </lineage>
</organism>
<evidence type="ECO:0000259" key="2">
    <source>
        <dbReference type="Pfam" id="PF13406"/>
    </source>
</evidence>